<name>A0AAD2FZ24_9STRA</name>
<evidence type="ECO:0000313" key="4">
    <source>
        <dbReference type="EMBL" id="CAJ1957811.1"/>
    </source>
</evidence>
<dbReference type="InterPro" id="IPR029753">
    <property type="entry name" value="D-isomer_DH_CS"/>
</dbReference>
<dbReference type="PANTHER" id="PTHR43333">
    <property type="entry name" value="2-HACID_DH_C DOMAIN-CONTAINING PROTEIN"/>
    <property type="match status" value="1"/>
</dbReference>
<dbReference type="Proteomes" id="UP001295423">
    <property type="component" value="Unassembled WGS sequence"/>
</dbReference>
<dbReference type="GO" id="GO:0016491">
    <property type="term" value="F:oxidoreductase activity"/>
    <property type="evidence" value="ECO:0007669"/>
    <property type="project" value="UniProtKB-KW"/>
</dbReference>
<dbReference type="GO" id="GO:0051287">
    <property type="term" value="F:NAD binding"/>
    <property type="evidence" value="ECO:0007669"/>
    <property type="project" value="InterPro"/>
</dbReference>
<proteinExistence type="predicted"/>
<dbReference type="InterPro" id="IPR006140">
    <property type="entry name" value="D-isomer_DH_NAD-bd"/>
</dbReference>
<reference evidence="4" key="1">
    <citation type="submission" date="2023-08" db="EMBL/GenBank/DDBJ databases">
        <authorList>
            <person name="Audoor S."/>
            <person name="Bilcke G."/>
        </authorList>
    </citation>
    <scope>NUCLEOTIDE SEQUENCE</scope>
</reference>
<dbReference type="SUPFAM" id="SSF51735">
    <property type="entry name" value="NAD(P)-binding Rossmann-fold domains"/>
    <property type="match status" value="1"/>
</dbReference>
<comment type="caution">
    <text evidence="4">The sequence shown here is derived from an EMBL/GenBank/DDBJ whole genome shotgun (WGS) entry which is preliminary data.</text>
</comment>
<dbReference type="EMBL" id="CAKOGP040001958">
    <property type="protein sequence ID" value="CAJ1957811.1"/>
    <property type="molecule type" value="Genomic_DNA"/>
</dbReference>
<dbReference type="CDD" id="cd05300">
    <property type="entry name" value="2-Hacid_dh_1"/>
    <property type="match status" value="1"/>
</dbReference>
<keyword evidence="2" id="KW-0520">NAD</keyword>
<evidence type="ECO:0000259" key="3">
    <source>
        <dbReference type="Pfam" id="PF02826"/>
    </source>
</evidence>
<dbReference type="InterPro" id="IPR036291">
    <property type="entry name" value="NAD(P)-bd_dom_sf"/>
</dbReference>
<sequence length="434" mass="48358">MMVPTRGFPVDRLFRLAVAKVPKGSVSSLGSMLSMNAQSPNNSNGQVRSASSNIREPKYWANPDLRQYKFWNRDNESFAKEKYSYLLEISPESLKREARIISLNAPDDSESSALFKKGALLPSGAHFLGQGQTLDDFASLKALPSTQHPTTLFVSPSCPNARKQLPEVLAAFPSIQWVHVRSAGIDFLISDELTEFQESVYFTNAKGQFSSSLAEYVMMACSYFAKDLPRLMKNQNKQNWDPYEIEELRGKTLGIVGYGDIGRACAKLASVYGMRIVALRRHPYLSRDDPYCDIVYGRDADSLHTLMGESDYIVCSAPSTVETRGMVNAEAFDHVKQDAVLINLGRGPVIDQAAMTKALQTRKLKGAALDVFDQEPLPKDDALWKLDNVLLSPHNMDQTATFMTEATDFFLQENLPRFLCGEDLLNPVDVHAGY</sequence>
<dbReference type="Gene3D" id="3.40.50.720">
    <property type="entry name" value="NAD(P)-binding Rossmann-like Domain"/>
    <property type="match status" value="2"/>
</dbReference>
<accession>A0AAD2FZ24</accession>
<protein>
    <recommendedName>
        <fullName evidence="3">D-isomer specific 2-hydroxyacid dehydrogenase NAD-binding domain-containing protein</fullName>
    </recommendedName>
</protein>
<evidence type="ECO:0000256" key="2">
    <source>
        <dbReference type="ARBA" id="ARBA00023027"/>
    </source>
</evidence>
<dbReference type="PROSITE" id="PS00671">
    <property type="entry name" value="D_2_HYDROXYACID_DH_3"/>
    <property type="match status" value="1"/>
</dbReference>
<dbReference type="Pfam" id="PF02826">
    <property type="entry name" value="2-Hacid_dh_C"/>
    <property type="match status" value="1"/>
</dbReference>
<keyword evidence="1" id="KW-0560">Oxidoreductase</keyword>
<dbReference type="AlphaFoldDB" id="A0AAD2FZ24"/>
<organism evidence="4 5">
    <name type="scientific">Cylindrotheca closterium</name>
    <dbReference type="NCBI Taxonomy" id="2856"/>
    <lineage>
        <taxon>Eukaryota</taxon>
        <taxon>Sar</taxon>
        <taxon>Stramenopiles</taxon>
        <taxon>Ochrophyta</taxon>
        <taxon>Bacillariophyta</taxon>
        <taxon>Bacillariophyceae</taxon>
        <taxon>Bacillariophycidae</taxon>
        <taxon>Bacillariales</taxon>
        <taxon>Bacillariaceae</taxon>
        <taxon>Cylindrotheca</taxon>
    </lineage>
</organism>
<evidence type="ECO:0000256" key="1">
    <source>
        <dbReference type="ARBA" id="ARBA00023002"/>
    </source>
</evidence>
<evidence type="ECO:0000313" key="5">
    <source>
        <dbReference type="Proteomes" id="UP001295423"/>
    </source>
</evidence>
<gene>
    <name evidence="4" type="ORF">CYCCA115_LOCUS16887</name>
</gene>
<keyword evidence="5" id="KW-1185">Reference proteome</keyword>
<dbReference type="PANTHER" id="PTHR43333:SF1">
    <property type="entry name" value="D-ISOMER SPECIFIC 2-HYDROXYACID DEHYDROGENASE NAD-BINDING DOMAIN-CONTAINING PROTEIN"/>
    <property type="match status" value="1"/>
</dbReference>
<feature type="domain" description="D-isomer specific 2-hydroxyacid dehydrogenase NAD-binding" evidence="3">
    <location>
        <begin position="223"/>
        <end position="394"/>
    </location>
</feature>